<sequence>MEQSFLNSIVSSALSAQEQQQSMTESGEASNFSGITEKDGYVGEMVKASLAIFEAKTPADYSKAFPEDVIVIINSLSVAVAGTPIDLESELNSIDSIQQLIDFISEETGVDLSGIQAVYGSDNKIHMEHDSEYGKMTIEVGVEAYKAVDTNTILGLPRA</sequence>
<evidence type="ECO:0000313" key="1">
    <source>
        <dbReference type="EMBL" id="DAD80462.1"/>
    </source>
</evidence>
<proteinExistence type="predicted"/>
<organism evidence="1">
    <name type="scientific">Siphoviridae sp. ctYh54</name>
    <dbReference type="NCBI Taxonomy" id="2826379"/>
    <lineage>
        <taxon>Viruses</taxon>
        <taxon>Duplodnaviria</taxon>
        <taxon>Heunggongvirae</taxon>
        <taxon>Uroviricota</taxon>
        <taxon>Caudoviricetes</taxon>
    </lineage>
</organism>
<name>A0A8S5MDZ5_9CAUD</name>
<accession>A0A8S5MDZ5</accession>
<dbReference type="EMBL" id="BK014884">
    <property type="protein sequence ID" value="DAD80462.1"/>
    <property type="molecule type" value="Genomic_DNA"/>
</dbReference>
<protein>
    <submittedName>
        <fullName evidence="1">Uncharacterized protein</fullName>
    </submittedName>
</protein>
<reference evidence="1" key="1">
    <citation type="journal article" date="2021" name="Proc. Natl. Acad. Sci. U.S.A.">
        <title>A Catalog of Tens of Thousands of Viruses from Human Metagenomes Reveals Hidden Associations with Chronic Diseases.</title>
        <authorList>
            <person name="Tisza M.J."/>
            <person name="Buck C.B."/>
        </authorList>
    </citation>
    <scope>NUCLEOTIDE SEQUENCE</scope>
    <source>
        <strain evidence="1">CtYh54</strain>
    </source>
</reference>